<evidence type="ECO:0000256" key="5">
    <source>
        <dbReference type="ARBA" id="ARBA00022763"/>
    </source>
</evidence>
<evidence type="ECO:0000256" key="11">
    <source>
        <dbReference type="SAM" id="MobiDB-lite"/>
    </source>
</evidence>
<name>A0A8D8UNW5_9HEMI</name>
<comment type="similarity">
    <text evidence="2">Belongs to the XPF family.</text>
</comment>
<evidence type="ECO:0000256" key="9">
    <source>
        <dbReference type="ARBA" id="ARBA00023242"/>
    </source>
</evidence>
<dbReference type="Gene3D" id="1.10.150.20">
    <property type="entry name" value="5' to 3' exonuclease, C-terminal subdomain"/>
    <property type="match status" value="1"/>
</dbReference>
<keyword evidence="3" id="KW-0540">Nuclease</keyword>
<evidence type="ECO:0000256" key="7">
    <source>
        <dbReference type="ARBA" id="ARBA00023125"/>
    </source>
</evidence>
<proteinExistence type="inferred from homology"/>
<dbReference type="GO" id="GO:0003684">
    <property type="term" value="F:damaged DNA binding"/>
    <property type="evidence" value="ECO:0007669"/>
    <property type="project" value="TreeGrafter"/>
</dbReference>
<accession>A0A8D8UNW5</accession>
<protein>
    <recommendedName>
        <fullName evidence="10">DNA repair endonuclease XPF</fullName>
    </recommendedName>
</protein>
<keyword evidence="7" id="KW-0238">DNA-binding</keyword>
<evidence type="ECO:0000256" key="1">
    <source>
        <dbReference type="ARBA" id="ARBA00004123"/>
    </source>
</evidence>
<dbReference type="FunFam" id="3.40.50.10130:FF:000002">
    <property type="entry name" value="DNA repair endonuclease XPF"/>
    <property type="match status" value="1"/>
</dbReference>
<dbReference type="InterPro" id="IPR010994">
    <property type="entry name" value="RuvA_2-like"/>
</dbReference>
<feature type="region of interest" description="Disordered" evidence="11">
    <location>
        <begin position="392"/>
        <end position="433"/>
    </location>
</feature>
<dbReference type="InterPro" id="IPR006166">
    <property type="entry name" value="ERCC4_domain"/>
</dbReference>
<dbReference type="GO" id="GO:0000014">
    <property type="term" value="F:single-stranded DNA endodeoxyribonuclease activity"/>
    <property type="evidence" value="ECO:0007669"/>
    <property type="project" value="TreeGrafter"/>
</dbReference>
<dbReference type="EMBL" id="HBUF01347250">
    <property type="protein sequence ID" value="CAG6710616.1"/>
    <property type="molecule type" value="Transcribed_RNA"/>
</dbReference>
<dbReference type="PANTHER" id="PTHR10150:SF0">
    <property type="entry name" value="DNA REPAIR ENDONUCLEASE XPF"/>
    <property type="match status" value="1"/>
</dbReference>
<evidence type="ECO:0000256" key="4">
    <source>
        <dbReference type="ARBA" id="ARBA00022759"/>
    </source>
</evidence>
<dbReference type="InterPro" id="IPR047520">
    <property type="entry name" value="XPF_nuclease"/>
</dbReference>
<keyword evidence="5" id="KW-0227">DNA damage</keyword>
<evidence type="ECO:0000256" key="8">
    <source>
        <dbReference type="ARBA" id="ARBA00023204"/>
    </source>
</evidence>
<evidence type="ECO:0000256" key="3">
    <source>
        <dbReference type="ARBA" id="ARBA00022722"/>
    </source>
</evidence>
<keyword evidence="9" id="KW-0539">Nucleus</keyword>
<feature type="compositionally biased region" description="Acidic residues" evidence="11">
    <location>
        <begin position="412"/>
        <end position="430"/>
    </location>
</feature>
<dbReference type="GO" id="GO:0000724">
    <property type="term" value="P:double-strand break repair via homologous recombination"/>
    <property type="evidence" value="ECO:0007669"/>
    <property type="project" value="TreeGrafter"/>
</dbReference>
<dbReference type="SUPFAM" id="SSF52980">
    <property type="entry name" value="Restriction endonuclease-like"/>
    <property type="match status" value="1"/>
</dbReference>
<organism evidence="13">
    <name type="scientific">Cacopsylla melanoneura</name>
    <dbReference type="NCBI Taxonomy" id="428564"/>
    <lineage>
        <taxon>Eukaryota</taxon>
        <taxon>Metazoa</taxon>
        <taxon>Ecdysozoa</taxon>
        <taxon>Arthropoda</taxon>
        <taxon>Hexapoda</taxon>
        <taxon>Insecta</taxon>
        <taxon>Pterygota</taxon>
        <taxon>Neoptera</taxon>
        <taxon>Paraneoptera</taxon>
        <taxon>Hemiptera</taxon>
        <taxon>Sternorrhyncha</taxon>
        <taxon>Psylloidea</taxon>
        <taxon>Psyllidae</taxon>
        <taxon>Psyllinae</taxon>
        <taxon>Cacopsylla</taxon>
    </lineage>
</organism>
<dbReference type="GO" id="GO:0000712">
    <property type="term" value="P:resolution of meiotic recombination intermediates"/>
    <property type="evidence" value="ECO:0007669"/>
    <property type="project" value="TreeGrafter"/>
</dbReference>
<feature type="domain" description="ERCC4" evidence="12">
    <location>
        <begin position="562"/>
        <end position="642"/>
    </location>
</feature>
<dbReference type="CDD" id="cd20078">
    <property type="entry name" value="XPF_nuclease_XPF_euk"/>
    <property type="match status" value="1"/>
</dbReference>
<dbReference type="Gene3D" id="3.40.50.10130">
    <property type="match status" value="1"/>
</dbReference>
<evidence type="ECO:0000313" key="13">
    <source>
        <dbReference type="EMBL" id="CAG6710616.1"/>
    </source>
</evidence>
<keyword evidence="8" id="KW-0234">DNA repair</keyword>
<dbReference type="Pfam" id="PF02732">
    <property type="entry name" value="ERCC4"/>
    <property type="match status" value="1"/>
</dbReference>
<feature type="region of interest" description="Disordered" evidence="11">
    <location>
        <begin position="820"/>
        <end position="839"/>
    </location>
</feature>
<dbReference type="AlphaFoldDB" id="A0A8D8UNW5"/>
<dbReference type="GO" id="GO:0003697">
    <property type="term" value="F:single-stranded DNA binding"/>
    <property type="evidence" value="ECO:0007669"/>
    <property type="project" value="TreeGrafter"/>
</dbReference>
<evidence type="ECO:0000256" key="6">
    <source>
        <dbReference type="ARBA" id="ARBA00022801"/>
    </source>
</evidence>
<reference evidence="13" key="1">
    <citation type="submission" date="2021-05" db="EMBL/GenBank/DDBJ databases">
        <authorList>
            <person name="Alioto T."/>
            <person name="Alioto T."/>
            <person name="Gomez Garrido J."/>
        </authorList>
    </citation>
    <scope>NUCLEOTIDE SEQUENCE</scope>
</reference>
<dbReference type="GO" id="GO:0000110">
    <property type="term" value="C:nucleotide-excision repair factor 1 complex"/>
    <property type="evidence" value="ECO:0007669"/>
    <property type="project" value="TreeGrafter"/>
</dbReference>
<dbReference type="SUPFAM" id="SSF47781">
    <property type="entry name" value="RuvA domain 2-like"/>
    <property type="match status" value="1"/>
</dbReference>
<sequence length="839" mass="95064">MLDYEKEMLLNLLHQDGLLIGAKGLSTHDILVNLIKIYCEPGNLVLILSGEGEEEQSILSQLTLEGVNPLPRVLSCENNTSEREKIYLQGGVLFVSARILVVDMLKHKVPIEHITGFIVMRAHRILESCQEAFALRLYRQKNKTGFVKAFSSSPQSFIVGFAQLEKIMRALFIRHVYLMPRFQATVKETLDKRKPDVIELRINLTSCMSAVQNALLDIGAYLFKELKRLNVSLDLEDVSIESIFSQQFHRSLQCKLDPMWHQLSKVSKQIITDLRTLRHLLVLLLDSDVIHLSAFLSTLRSPDYVHKSSGWLLLDAAETLILNVEERKTKLEQQPKWSVLKEILNEIHTGHSGQEMALVLVNDVNTCKQLKKLLTDGPEKIFSDTKRYLSRNKPELPAAAQGKSSNKQTEDSPTDSEDKADEEMEEDVEESFILSQKPNEEALCLTEEPIAEPTVVLHDLRNHSTLELSAKLNNLKPTSVIFYNADVTAIRQVEVYQCSRSDVQIKVFFMQYAESVEEQAYLSDLRREKKAFETLIQEKTNMAVPVEQDGKTEEESEESCGRVIVDMREFRSELPVLLHKRGIYIEPVTISVGDYILSPDICVERKSISDLIGSLQSGRLYTQVQQMCRHYAKPLLLIEFDHNKPFELQGNYYLSRDISAKSSDITAKLQLLTLHFPKLRLIWSSGPYNTAQLFYELKQGRDEPSADVASSIGQESSEDFTDKYNANIEDLLCKLPGVTSKNKYILLNKAKSLPALCRLSEEELSGLLENPQLGNTLYTALHSKVEVQGAGGQVTRGKKYTRFRATKAAAAAGKEKKEMLSECSETMISDQREEDDEAE</sequence>
<keyword evidence="4 13" id="KW-0255">Endonuclease</keyword>
<evidence type="ECO:0000256" key="2">
    <source>
        <dbReference type="ARBA" id="ARBA00010015"/>
    </source>
</evidence>
<evidence type="ECO:0000259" key="12">
    <source>
        <dbReference type="SMART" id="SM00891"/>
    </source>
</evidence>
<dbReference type="GO" id="GO:1901255">
    <property type="term" value="P:nucleotide-excision repair involved in interstrand cross-link repair"/>
    <property type="evidence" value="ECO:0007669"/>
    <property type="project" value="TreeGrafter"/>
</dbReference>
<keyword evidence="6" id="KW-0378">Hydrolase</keyword>
<dbReference type="InterPro" id="IPR011335">
    <property type="entry name" value="Restrct_endonuc-II-like"/>
</dbReference>
<dbReference type="SMART" id="SM00891">
    <property type="entry name" value="ERCC4"/>
    <property type="match status" value="1"/>
</dbReference>
<dbReference type="PANTHER" id="PTHR10150">
    <property type="entry name" value="DNA REPAIR ENDONUCLEASE XPF"/>
    <property type="match status" value="1"/>
</dbReference>
<evidence type="ECO:0000256" key="10">
    <source>
        <dbReference type="ARBA" id="ARBA00072370"/>
    </source>
</evidence>
<comment type="subcellular location">
    <subcellularLocation>
        <location evidence="1">Nucleus</location>
    </subcellularLocation>
</comment>